<organism evidence="9 10">
    <name type="scientific">candidate division WS6 bacterium GW2011_GWE1_34_7</name>
    <dbReference type="NCBI Taxonomy" id="1619093"/>
    <lineage>
        <taxon>Bacteria</taxon>
        <taxon>Candidatus Dojkabacteria</taxon>
    </lineage>
</organism>
<dbReference type="Proteomes" id="UP000033866">
    <property type="component" value="Unassembled WGS sequence"/>
</dbReference>
<evidence type="ECO:0000313" key="10">
    <source>
        <dbReference type="Proteomes" id="UP000033866"/>
    </source>
</evidence>
<evidence type="ECO:0000313" key="9">
    <source>
        <dbReference type="EMBL" id="KKP66235.1"/>
    </source>
</evidence>
<evidence type="ECO:0000256" key="2">
    <source>
        <dbReference type="ARBA" id="ARBA00022679"/>
    </source>
</evidence>
<dbReference type="InterPro" id="IPR043519">
    <property type="entry name" value="NT_sf"/>
</dbReference>
<dbReference type="InterPro" id="IPR002646">
    <property type="entry name" value="PolA_pol_head_dom"/>
</dbReference>
<reference evidence="9 10" key="1">
    <citation type="journal article" date="2015" name="Nature">
        <title>rRNA introns, odd ribosomes, and small enigmatic genomes across a large radiation of phyla.</title>
        <authorList>
            <person name="Brown C.T."/>
            <person name="Hug L.A."/>
            <person name="Thomas B.C."/>
            <person name="Sharon I."/>
            <person name="Castelle C.J."/>
            <person name="Singh A."/>
            <person name="Wilkins M.J."/>
            <person name="Williams K.H."/>
            <person name="Banfield J.F."/>
        </authorList>
    </citation>
    <scope>NUCLEOTIDE SEQUENCE [LARGE SCALE GENOMIC DNA]</scope>
</reference>
<dbReference type="Gene3D" id="3.30.460.10">
    <property type="entry name" value="Beta Polymerase, domain 2"/>
    <property type="match status" value="1"/>
</dbReference>
<evidence type="ECO:0000256" key="3">
    <source>
        <dbReference type="ARBA" id="ARBA00022694"/>
    </source>
</evidence>
<protein>
    <submittedName>
        <fullName evidence="9">PolyA polymerase protein</fullName>
    </submittedName>
</protein>
<dbReference type="PANTHER" id="PTHR46173">
    <property type="entry name" value="CCA TRNA NUCLEOTIDYLTRANSFERASE 1, MITOCHONDRIAL"/>
    <property type="match status" value="1"/>
</dbReference>
<gene>
    <name evidence="9" type="ORF">UR61_C0002G0017</name>
</gene>
<evidence type="ECO:0000256" key="6">
    <source>
        <dbReference type="ARBA" id="ARBA00022842"/>
    </source>
</evidence>
<comment type="cofactor">
    <cofactor evidence="1">
        <name>Mg(2+)</name>
        <dbReference type="ChEBI" id="CHEBI:18420"/>
    </cofactor>
</comment>
<sequence length="116" mass="12914">MKVKFTIPTYVQKVARILSKEGYDVYLVGGAIRDIVMGKTPHDFDLATNALPDEMLELFPKAVSTGAKFGTVIALVADVEGENKEVEVTTFRSEAEYIDGRWPSKVEFVNDLDKDL</sequence>
<comment type="similarity">
    <text evidence="7">Belongs to the tRNA nucleotidyltransferase/poly(A) polymerase family.</text>
</comment>
<evidence type="ECO:0000256" key="1">
    <source>
        <dbReference type="ARBA" id="ARBA00001946"/>
    </source>
</evidence>
<evidence type="ECO:0000256" key="7">
    <source>
        <dbReference type="RuleBase" id="RU003953"/>
    </source>
</evidence>
<dbReference type="GO" id="GO:0046872">
    <property type="term" value="F:metal ion binding"/>
    <property type="evidence" value="ECO:0007669"/>
    <property type="project" value="UniProtKB-KW"/>
</dbReference>
<dbReference type="Pfam" id="PF01743">
    <property type="entry name" value="PolyA_pol"/>
    <property type="match status" value="1"/>
</dbReference>
<dbReference type="InterPro" id="IPR050264">
    <property type="entry name" value="Bact_CCA-adding_enz_type3_sf"/>
</dbReference>
<evidence type="ECO:0000256" key="5">
    <source>
        <dbReference type="ARBA" id="ARBA00022723"/>
    </source>
</evidence>
<dbReference type="EMBL" id="LBPV01000002">
    <property type="protein sequence ID" value="KKP66235.1"/>
    <property type="molecule type" value="Genomic_DNA"/>
</dbReference>
<evidence type="ECO:0000259" key="8">
    <source>
        <dbReference type="Pfam" id="PF01743"/>
    </source>
</evidence>
<feature type="non-terminal residue" evidence="9">
    <location>
        <position position="116"/>
    </location>
</feature>
<accession>A0A0G0DTC1</accession>
<keyword evidence="5" id="KW-0479">Metal-binding</keyword>
<comment type="caution">
    <text evidence="9">The sequence shown here is derived from an EMBL/GenBank/DDBJ whole genome shotgun (WGS) entry which is preliminary data.</text>
</comment>
<evidence type="ECO:0000256" key="4">
    <source>
        <dbReference type="ARBA" id="ARBA00022695"/>
    </source>
</evidence>
<keyword evidence="7" id="KW-0694">RNA-binding</keyword>
<dbReference type="AlphaFoldDB" id="A0A0G0DTC1"/>
<name>A0A0G0DTC1_9BACT</name>
<keyword evidence="4" id="KW-0548">Nucleotidyltransferase</keyword>
<keyword evidence="2 7" id="KW-0808">Transferase</keyword>
<keyword evidence="6" id="KW-0460">Magnesium</keyword>
<dbReference type="GO" id="GO:0000049">
    <property type="term" value="F:tRNA binding"/>
    <property type="evidence" value="ECO:0007669"/>
    <property type="project" value="TreeGrafter"/>
</dbReference>
<feature type="domain" description="Poly A polymerase head" evidence="8">
    <location>
        <begin position="25"/>
        <end position="116"/>
    </location>
</feature>
<proteinExistence type="inferred from homology"/>
<dbReference type="SUPFAM" id="SSF81301">
    <property type="entry name" value="Nucleotidyltransferase"/>
    <property type="match status" value="1"/>
</dbReference>
<dbReference type="GO" id="GO:0008033">
    <property type="term" value="P:tRNA processing"/>
    <property type="evidence" value="ECO:0007669"/>
    <property type="project" value="UniProtKB-KW"/>
</dbReference>
<dbReference type="GO" id="GO:0016779">
    <property type="term" value="F:nucleotidyltransferase activity"/>
    <property type="evidence" value="ECO:0007669"/>
    <property type="project" value="UniProtKB-KW"/>
</dbReference>
<keyword evidence="3" id="KW-0819">tRNA processing</keyword>
<dbReference type="PANTHER" id="PTHR46173:SF1">
    <property type="entry name" value="CCA TRNA NUCLEOTIDYLTRANSFERASE 1, MITOCHONDRIAL"/>
    <property type="match status" value="1"/>
</dbReference>